<reference evidence="1 2" key="2">
    <citation type="submission" date="2018-11" db="EMBL/GenBank/DDBJ databases">
        <authorList>
            <consortium name="Pathogen Informatics"/>
        </authorList>
    </citation>
    <scope>NUCLEOTIDE SEQUENCE [LARGE SCALE GENOMIC DNA]</scope>
</reference>
<name>A0A183DL56_9BILA</name>
<organism evidence="3">
    <name type="scientific">Gongylonema pulchrum</name>
    <dbReference type="NCBI Taxonomy" id="637853"/>
    <lineage>
        <taxon>Eukaryota</taxon>
        <taxon>Metazoa</taxon>
        <taxon>Ecdysozoa</taxon>
        <taxon>Nematoda</taxon>
        <taxon>Chromadorea</taxon>
        <taxon>Rhabditida</taxon>
        <taxon>Spirurina</taxon>
        <taxon>Spiruromorpha</taxon>
        <taxon>Spiruroidea</taxon>
        <taxon>Gongylonematidae</taxon>
        <taxon>Gongylonema</taxon>
    </lineage>
</organism>
<dbReference type="GO" id="GO:0005524">
    <property type="term" value="F:ATP binding"/>
    <property type="evidence" value="ECO:0007669"/>
    <property type="project" value="InterPro"/>
</dbReference>
<dbReference type="InterPro" id="IPR027413">
    <property type="entry name" value="GROEL-like_equatorial_sf"/>
</dbReference>
<protein>
    <submittedName>
        <fullName evidence="3">Reverse transcriptase domain-containing protein</fullName>
    </submittedName>
</protein>
<evidence type="ECO:0000313" key="3">
    <source>
        <dbReference type="WBParaSite" id="GPUH_0000945801-mRNA-1"/>
    </source>
</evidence>
<dbReference type="Proteomes" id="UP000271098">
    <property type="component" value="Unassembled WGS sequence"/>
</dbReference>
<dbReference type="OrthoDB" id="1733909at2759"/>
<dbReference type="AlphaFoldDB" id="A0A183DL56"/>
<dbReference type="Gene3D" id="1.10.560.10">
    <property type="entry name" value="GroEL-like equatorial domain"/>
    <property type="match status" value="1"/>
</dbReference>
<dbReference type="GO" id="GO:0006457">
    <property type="term" value="P:protein folding"/>
    <property type="evidence" value="ECO:0007669"/>
    <property type="project" value="InterPro"/>
</dbReference>
<sequence length="73" mass="7986">MEFEPKELKLRTEDAMNSKKAAVEEGIVPGGGVAFPNSIDIVNSLSSTDKYLATGHRATPWVLHFDKLSLMPV</sequence>
<reference evidence="3" key="1">
    <citation type="submission" date="2016-06" db="UniProtKB">
        <authorList>
            <consortium name="WormBaseParasite"/>
        </authorList>
    </citation>
    <scope>IDENTIFICATION</scope>
</reference>
<dbReference type="InterPro" id="IPR018370">
    <property type="entry name" value="Chaperonin_Cpn60_CS"/>
</dbReference>
<gene>
    <name evidence="1" type="ORF">GPUH_LOCUS9450</name>
</gene>
<accession>A0A183DL56</accession>
<evidence type="ECO:0000313" key="1">
    <source>
        <dbReference type="EMBL" id="VDK72498.1"/>
    </source>
</evidence>
<dbReference type="EMBL" id="UYRT01030995">
    <property type="protein sequence ID" value="VDK72498.1"/>
    <property type="molecule type" value="Genomic_DNA"/>
</dbReference>
<dbReference type="Gene3D" id="3.30.260.10">
    <property type="entry name" value="TCP-1-like chaperonin intermediate domain"/>
    <property type="match status" value="1"/>
</dbReference>
<dbReference type="PROSITE" id="PS00296">
    <property type="entry name" value="CHAPERONINS_CPN60"/>
    <property type="match status" value="1"/>
</dbReference>
<dbReference type="InterPro" id="IPR027410">
    <property type="entry name" value="TCP-1-like_intermed_sf"/>
</dbReference>
<dbReference type="WBParaSite" id="GPUH_0000945801-mRNA-1">
    <property type="protein sequence ID" value="GPUH_0000945801-mRNA-1"/>
    <property type="gene ID" value="GPUH_0000945801"/>
</dbReference>
<keyword evidence="2" id="KW-1185">Reference proteome</keyword>
<evidence type="ECO:0000313" key="2">
    <source>
        <dbReference type="Proteomes" id="UP000271098"/>
    </source>
</evidence>
<proteinExistence type="predicted"/>